<dbReference type="Pfam" id="PF14497">
    <property type="entry name" value="GST_C_3"/>
    <property type="match status" value="1"/>
</dbReference>
<evidence type="ECO:0000259" key="1">
    <source>
        <dbReference type="PROSITE" id="PS50404"/>
    </source>
</evidence>
<dbReference type="SFLD" id="SFLDS00019">
    <property type="entry name" value="Glutathione_Transferase_(cytos"/>
    <property type="match status" value="1"/>
</dbReference>
<dbReference type="InterPro" id="IPR004046">
    <property type="entry name" value="GST_C"/>
</dbReference>
<dbReference type="FunFam" id="1.20.1050.10:FF:000030">
    <property type="entry name" value="Glutathione S-transferase S1"/>
    <property type="match status" value="1"/>
</dbReference>
<organism evidence="3 4">
    <name type="scientific">Elysia marginata</name>
    <dbReference type="NCBI Taxonomy" id="1093978"/>
    <lineage>
        <taxon>Eukaryota</taxon>
        <taxon>Metazoa</taxon>
        <taxon>Spiralia</taxon>
        <taxon>Lophotrochozoa</taxon>
        <taxon>Mollusca</taxon>
        <taxon>Gastropoda</taxon>
        <taxon>Heterobranchia</taxon>
        <taxon>Euthyneura</taxon>
        <taxon>Panpulmonata</taxon>
        <taxon>Sacoglossa</taxon>
        <taxon>Placobranchoidea</taxon>
        <taxon>Plakobranchidae</taxon>
        <taxon>Elysia</taxon>
    </lineage>
</organism>
<sequence>MPTLFYTIQVEFQDVRVQFQDWPPLKPNFPFGQLPVLEVDGEMIGQSVAIANHLAREFDLYGKTNMEKCRIDQVVGIIQDFIQSGVKVMFEKDEAKKAELKKVNEEEEFPRYLGFLEKFLQKNGNGYFVGSGFTLADIFVYDTAYNALKRVPTAIDKFPLLKAHYNKVGALPQIKAYVDARKPSDF</sequence>
<evidence type="ECO:0000313" key="3">
    <source>
        <dbReference type="EMBL" id="GFS04048.1"/>
    </source>
</evidence>
<gene>
    <name evidence="3" type="ORF">ElyMa_004646700</name>
</gene>
<dbReference type="GO" id="GO:0004364">
    <property type="term" value="F:glutathione transferase activity"/>
    <property type="evidence" value="ECO:0007669"/>
    <property type="project" value="TreeGrafter"/>
</dbReference>
<dbReference type="InterPro" id="IPR040079">
    <property type="entry name" value="Glutathione_S-Trfase"/>
</dbReference>
<dbReference type="GO" id="GO:0006749">
    <property type="term" value="P:glutathione metabolic process"/>
    <property type="evidence" value="ECO:0007669"/>
    <property type="project" value="TreeGrafter"/>
</dbReference>
<dbReference type="PANTHER" id="PTHR11571:SF150">
    <property type="entry name" value="GLUTATHIONE S-TRANSFERASE"/>
    <property type="match status" value="1"/>
</dbReference>
<proteinExistence type="predicted"/>
<dbReference type="InterPro" id="IPR004045">
    <property type="entry name" value="Glutathione_S-Trfase_N"/>
</dbReference>
<dbReference type="AlphaFoldDB" id="A0AAV4I0L4"/>
<dbReference type="Gene3D" id="3.40.30.10">
    <property type="entry name" value="Glutaredoxin"/>
    <property type="match status" value="1"/>
</dbReference>
<dbReference type="InterPro" id="IPR036282">
    <property type="entry name" value="Glutathione-S-Trfase_C_sf"/>
</dbReference>
<dbReference type="InterPro" id="IPR050213">
    <property type="entry name" value="GST_superfamily"/>
</dbReference>
<dbReference type="SUPFAM" id="SSF47616">
    <property type="entry name" value="GST C-terminal domain-like"/>
    <property type="match status" value="1"/>
</dbReference>
<dbReference type="CDD" id="cd03039">
    <property type="entry name" value="GST_N_Sigma_like"/>
    <property type="match status" value="1"/>
</dbReference>
<dbReference type="PANTHER" id="PTHR11571">
    <property type="entry name" value="GLUTATHIONE S-TRANSFERASE"/>
    <property type="match status" value="1"/>
</dbReference>
<dbReference type="PROSITE" id="PS50404">
    <property type="entry name" value="GST_NTER"/>
    <property type="match status" value="1"/>
</dbReference>
<dbReference type="Proteomes" id="UP000762676">
    <property type="component" value="Unassembled WGS sequence"/>
</dbReference>
<feature type="domain" description="GST N-terminal" evidence="1">
    <location>
        <begin position="1"/>
        <end position="62"/>
    </location>
</feature>
<keyword evidence="4" id="KW-1185">Reference proteome</keyword>
<evidence type="ECO:0000259" key="2">
    <source>
        <dbReference type="PROSITE" id="PS50405"/>
    </source>
</evidence>
<dbReference type="InterPro" id="IPR010987">
    <property type="entry name" value="Glutathione-S-Trfase_C-like"/>
</dbReference>
<dbReference type="InterPro" id="IPR036249">
    <property type="entry name" value="Thioredoxin-like_sf"/>
</dbReference>
<name>A0AAV4I0L4_9GAST</name>
<dbReference type="SUPFAM" id="SSF52833">
    <property type="entry name" value="Thioredoxin-like"/>
    <property type="match status" value="1"/>
</dbReference>
<evidence type="ECO:0000313" key="4">
    <source>
        <dbReference type="Proteomes" id="UP000762676"/>
    </source>
</evidence>
<reference evidence="3 4" key="1">
    <citation type="journal article" date="2021" name="Elife">
        <title>Chloroplast acquisition without the gene transfer in kleptoplastic sea slugs, Plakobranchus ocellatus.</title>
        <authorList>
            <person name="Maeda T."/>
            <person name="Takahashi S."/>
            <person name="Yoshida T."/>
            <person name="Shimamura S."/>
            <person name="Takaki Y."/>
            <person name="Nagai Y."/>
            <person name="Toyoda A."/>
            <person name="Suzuki Y."/>
            <person name="Arimoto A."/>
            <person name="Ishii H."/>
            <person name="Satoh N."/>
            <person name="Nishiyama T."/>
            <person name="Hasebe M."/>
            <person name="Maruyama T."/>
            <person name="Minagawa J."/>
            <person name="Obokata J."/>
            <person name="Shigenobu S."/>
        </authorList>
    </citation>
    <scope>NUCLEOTIDE SEQUENCE [LARGE SCALE GENOMIC DNA]</scope>
</reference>
<protein>
    <submittedName>
        <fullName evidence="3">Glutathione S-transferase</fullName>
    </submittedName>
</protein>
<dbReference type="CDD" id="cd03192">
    <property type="entry name" value="GST_C_Sigma_like"/>
    <property type="match status" value="1"/>
</dbReference>
<comment type="caution">
    <text evidence="3">The sequence shown here is derived from an EMBL/GenBank/DDBJ whole genome shotgun (WGS) entry which is preliminary data.</text>
</comment>
<dbReference type="EMBL" id="BMAT01009323">
    <property type="protein sequence ID" value="GFS04048.1"/>
    <property type="molecule type" value="Genomic_DNA"/>
</dbReference>
<dbReference type="Pfam" id="PF02798">
    <property type="entry name" value="GST_N"/>
    <property type="match status" value="1"/>
</dbReference>
<feature type="domain" description="GST C-terminal" evidence="2">
    <location>
        <begin position="64"/>
        <end position="186"/>
    </location>
</feature>
<dbReference type="Gene3D" id="1.20.1050.10">
    <property type="match status" value="1"/>
</dbReference>
<accession>A0AAV4I0L4</accession>
<dbReference type="PROSITE" id="PS50405">
    <property type="entry name" value="GST_CTER"/>
    <property type="match status" value="1"/>
</dbReference>